<protein>
    <submittedName>
        <fullName evidence="2">Uncharacterized protein</fullName>
    </submittedName>
</protein>
<accession>A0A7G9G611</accession>
<feature type="region of interest" description="Disordered" evidence="1">
    <location>
        <begin position="1"/>
        <end position="51"/>
    </location>
</feature>
<proteinExistence type="predicted"/>
<organism evidence="2 3">
    <name type="scientific">Qiania dongpingensis</name>
    <dbReference type="NCBI Taxonomy" id="2763669"/>
    <lineage>
        <taxon>Bacteria</taxon>
        <taxon>Bacillati</taxon>
        <taxon>Bacillota</taxon>
        <taxon>Clostridia</taxon>
        <taxon>Lachnospirales</taxon>
        <taxon>Lachnospiraceae</taxon>
        <taxon>Qiania</taxon>
    </lineage>
</organism>
<dbReference type="AlphaFoldDB" id="A0A7G9G611"/>
<dbReference type="EMBL" id="CP060634">
    <property type="protein sequence ID" value="QNM06243.1"/>
    <property type="molecule type" value="Genomic_DNA"/>
</dbReference>
<evidence type="ECO:0000313" key="2">
    <source>
        <dbReference type="EMBL" id="QNM06243.1"/>
    </source>
</evidence>
<evidence type="ECO:0000256" key="1">
    <source>
        <dbReference type="SAM" id="MobiDB-lite"/>
    </source>
</evidence>
<sequence>MIQNTSWNQIPAEVPDRHDFGSLAMQGSLYPRSGSTAHMSAGNPDDFPSPVRSETESVFFVSASLHMGNTGRSNGSQNNRKLILVREQEQEE</sequence>
<name>A0A7G9G611_9FIRM</name>
<reference evidence="2 3" key="1">
    <citation type="submission" date="2020-08" db="EMBL/GenBank/DDBJ databases">
        <authorList>
            <person name="Liu C."/>
            <person name="Sun Q."/>
        </authorList>
    </citation>
    <scope>NUCLEOTIDE SEQUENCE [LARGE SCALE GENOMIC DNA]</scope>
    <source>
        <strain evidence="2 3">NSJ-38</strain>
    </source>
</reference>
<evidence type="ECO:0000313" key="3">
    <source>
        <dbReference type="Proteomes" id="UP000515823"/>
    </source>
</evidence>
<dbReference type="Proteomes" id="UP000515823">
    <property type="component" value="Chromosome"/>
</dbReference>
<dbReference type="KEGG" id="qdo:H9Q78_03570"/>
<feature type="compositionally biased region" description="Polar residues" evidence="1">
    <location>
        <begin position="70"/>
        <end position="80"/>
    </location>
</feature>
<gene>
    <name evidence="2" type="ORF">H9Q78_03570</name>
</gene>
<keyword evidence="3" id="KW-1185">Reference proteome</keyword>
<dbReference type="RefSeq" id="WP_249303640.1">
    <property type="nucleotide sequence ID" value="NZ_CP060634.1"/>
</dbReference>
<feature type="region of interest" description="Disordered" evidence="1">
    <location>
        <begin position="68"/>
        <end position="92"/>
    </location>
</feature>